<protein>
    <submittedName>
        <fullName evidence="7">UbiA prenyltransferase family protein</fullName>
    </submittedName>
</protein>
<dbReference type="Gene3D" id="1.10.357.140">
    <property type="entry name" value="UbiA prenyltransferase"/>
    <property type="match status" value="1"/>
</dbReference>
<feature type="transmembrane region" description="Helical" evidence="6">
    <location>
        <begin position="234"/>
        <end position="250"/>
    </location>
</feature>
<comment type="subcellular location">
    <subcellularLocation>
        <location evidence="1">Membrane</location>
        <topology evidence="1">Multi-pass membrane protein</topology>
    </subcellularLocation>
</comment>
<dbReference type="InterPro" id="IPR044878">
    <property type="entry name" value="UbiA_sf"/>
</dbReference>
<feature type="transmembrane region" description="Helical" evidence="6">
    <location>
        <begin position="76"/>
        <end position="94"/>
    </location>
</feature>
<dbReference type="RefSeq" id="WP_197745117.1">
    <property type="nucleotide sequence ID" value="NZ_LR778175.1"/>
</dbReference>
<dbReference type="PANTHER" id="PTHR11048:SF5">
    <property type="entry name" value="DECAPRENYL-PHOSPHATE PHOSPHORIBOSYLTRANSFERASE"/>
    <property type="match status" value="1"/>
</dbReference>
<evidence type="ECO:0000313" key="7">
    <source>
        <dbReference type="EMBL" id="CAB1275729.1"/>
    </source>
</evidence>
<evidence type="ECO:0000256" key="5">
    <source>
        <dbReference type="ARBA" id="ARBA00023136"/>
    </source>
</evidence>
<proteinExistence type="predicted"/>
<evidence type="ECO:0000256" key="6">
    <source>
        <dbReference type="SAM" id="Phobius"/>
    </source>
</evidence>
<dbReference type="AlphaFoldDB" id="A0A7G1Q9G9"/>
<feature type="transmembrane region" description="Helical" evidence="6">
    <location>
        <begin position="129"/>
        <end position="149"/>
    </location>
</feature>
<feature type="transmembrane region" description="Helical" evidence="6">
    <location>
        <begin position="36"/>
        <end position="56"/>
    </location>
</feature>
<reference evidence="7 8" key="1">
    <citation type="submission" date="2020-03" db="EMBL/GenBank/DDBJ databases">
        <authorList>
            <person name="Picone N."/>
        </authorList>
    </citation>
    <scope>NUCLEOTIDE SEQUENCE [LARGE SCALE GENOMIC DNA]</scope>
    <source>
        <strain evidence="7">NSCAC1</strain>
    </source>
</reference>
<dbReference type="Proteomes" id="UP000516072">
    <property type="component" value="Chromosome"/>
</dbReference>
<dbReference type="GO" id="GO:0009247">
    <property type="term" value="P:glycolipid biosynthetic process"/>
    <property type="evidence" value="ECO:0007669"/>
    <property type="project" value="TreeGrafter"/>
</dbReference>
<keyword evidence="4 6" id="KW-1133">Transmembrane helix</keyword>
<keyword evidence="2" id="KW-1003">Cell membrane</keyword>
<evidence type="ECO:0000256" key="4">
    <source>
        <dbReference type="ARBA" id="ARBA00022989"/>
    </source>
</evidence>
<dbReference type="InterPro" id="IPR000537">
    <property type="entry name" value="UbiA_prenyltransferase"/>
</dbReference>
<keyword evidence="8" id="KW-1185">Reference proteome</keyword>
<dbReference type="CDD" id="cd13963">
    <property type="entry name" value="PT_UbiA_2"/>
    <property type="match status" value="1"/>
</dbReference>
<feature type="transmembrane region" description="Helical" evidence="6">
    <location>
        <begin position="201"/>
        <end position="222"/>
    </location>
</feature>
<dbReference type="EMBL" id="LR778175">
    <property type="protein sequence ID" value="CAB1275729.1"/>
    <property type="molecule type" value="Genomic_DNA"/>
</dbReference>
<dbReference type="GO" id="GO:0005886">
    <property type="term" value="C:plasma membrane"/>
    <property type="evidence" value="ECO:0007669"/>
    <property type="project" value="TreeGrafter"/>
</dbReference>
<keyword evidence="5 6" id="KW-0472">Membrane</keyword>
<accession>A0A7G1Q9G9</accession>
<organism evidence="7 8">
    <name type="scientific">Candidatus Nitrosacidococcus tergens</name>
    <dbReference type="NCBI Taxonomy" id="553981"/>
    <lineage>
        <taxon>Bacteria</taxon>
        <taxon>Pseudomonadati</taxon>
        <taxon>Pseudomonadota</taxon>
        <taxon>Gammaproteobacteria</taxon>
        <taxon>Chromatiales</taxon>
        <taxon>Chromatiaceae</taxon>
        <taxon>Candidatus Nitrosacidococcus</taxon>
    </lineage>
</organism>
<evidence type="ECO:0000256" key="3">
    <source>
        <dbReference type="ARBA" id="ARBA00022692"/>
    </source>
</evidence>
<dbReference type="Pfam" id="PF01040">
    <property type="entry name" value="UbiA"/>
    <property type="match status" value="1"/>
</dbReference>
<gene>
    <name evidence="7" type="ORF">NSCAC_0812</name>
</gene>
<dbReference type="KEGG" id="ntg:NSCAC_0812"/>
<dbReference type="GO" id="GO:0016765">
    <property type="term" value="F:transferase activity, transferring alkyl or aryl (other than methyl) groups"/>
    <property type="evidence" value="ECO:0007669"/>
    <property type="project" value="InterPro"/>
</dbReference>
<feature type="transmembrane region" description="Helical" evidence="6">
    <location>
        <begin position="270"/>
        <end position="288"/>
    </location>
</feature>
<feature type="transmembrane region" description="Helical" evidence="6">
    <location>
        <begin position="155"/>
        <end position="174"/>
    </location>
</feature>
<feature type="transmembrane region" description="Helical" evidence="6">
    <location>
        <begin position="100"/>
        <end position="122"/>
    </location>
</feature>
<sequence length="289" mass="33312">MIHHLIKLARPYQYTKNLFIFLPAFFGFQITNTETVIKATIAFIGFSFIASAIYIFNDWIDRQEDARHPQKYTRPLASGQITTSTAFGFLILFLLSGGYILWYVSLKTLLITIIYLILNFAYSLKLKHIAIIDIVIIASGFVIRLFVGAEATQVVLSHWIIVMTFLLALFLSLAKRRDDVLIYLNTDQKLRKVIDGYNLQFLDLSMIMCASIVILAYILWSISAEVAYRLHTDNLYLTSVFVLLGVLRYMQITFVEERSGNPSKILLRDLFIQFTLMGWIGAFIWILYI</sequence>
<evidence type="ECO:0000313" key="8">
    <source>
        <dbReference type="Proteomes" id="UP000516072"/>
    </source>
</evidence>
<evidence type="ECO:0000256" key="1">
    <source>
        <dbReference type="ARBA" id="ARBA00004141"/>
    </source>
</evidence>
<dbReference type="InterPro" id="IPR039653">
    <property type="entry name" value="Prenyltransferase"/>
</dbReference>
<dbReference type="PANTHER" id="PTHR11048">
    <property type="entry name" value="PRENYLTRANSFERASES"/>
    <property type="match status" value="1"/>
</dbReference>
<keyword evidence="3 6" id="KW-0812">Transmembrane</keyword>
<evidence type="ECO:0000256" key="2">
    <source>
        <dbReference type="ARBA" id="ARBA00022475"/>
    </source>
</evidence>
<name>A0A7G1Q9G9_9GAMM</name>
<keyword evidence="7" id="KW-0808">Transferase</keyword>